<proteinExistence type="predicted"/>
<dbReference type="AlphaFoldDB" id="A0A1N6R852"/>
<protein>
    <submittedName>
        <fullName evidence="2">Uncharacterized protein</fullName>
    </submittedName>
</protein>
<feature type="region of interest" description="Disordered" evidence="1">
    <location>
        <begin position="1"/>
        <end position="25"/>
    </location>
</feature>
<keyword evidence="3" id="KW-1185">Reference proteome</keyword>
<evidence type="ECO:0000313" key="3">
    <source>
        <dbReference type="Proteomes" id="UP000186235"/>
    </source>
</evidence>
<organism evidence="2 3">
    <name type="scientific">Cellulosimicrobium aquatile</name>
    <dbReference type="NCBI Taxonomy" id="1612203"/>
    <lineage>
        <taxon>Bacteria</taxon>
        <taxon>Bacillati</taxon>
        <taxon>Actinomycetota</taxon>
        <taxon>Actinomycetes</taxon>
        <taxon>Micrococcales</taxon>
        <taxon>Promicromonosporaceae</taxon>
        <taxon>Cellulosimicrobium</taxon>
    </lineage>
</organism>
<sequence length="278" mass="28602">MVSHSSGGPHDAPQPAPGPGSASSAGALPRSALLALWLRAARLGDDDGTARLVRAVERDDEPHVVSGALGDVRLADLAGAWAGDAREVVALAPVPGDVSGVPPEAAARATDAGECVVVTTSSGSWALVPEVTEFGSDLEPGHLVTWHVTQVGPWSARVLGAVGSLPEAERDLRTALLLATRALDELDVARWRDDAAGAIADLRAGGAPTWQLPPGVPPRAVQVLVQAVRLRAIVDLATADDGGAVNLWQADQRSTALREVDRASRHAVGAATFWTATA</sequence>
<gene>
    <name evidence="2" type="ORF">SAMN05518682_1754</name>
</gene>
<evidence type="ECO:0000256" key="1">
    <source>
        <dbReference type="SAM" id="MobiDB-lite"/>
    </source>
</evidence>
<dbReference type="EMBL" id="FTMI01000003">
    <property type="protein sequence ID" value="SIQ24842.1"/>
    <property type="molecule type" value="Genomic_DNA"/>
</dbReference>
<dbReference type="RefSeq" id="WP_228485370.1">
    <property type="nucleotide sequence ID" value="NZ_FTMI01000003.1"/>
</dbReference>
<evidence type="ECO:0000313" key="2">
    <source>
        <dbReference type="EMBL" id="SIQ24842.1"/>
    </source>
</evidence>
<dbReference type="Proteomes" id="UP000186235">
    <property type="component" value="Unassembled WGS sequence"/>
</dbReference>
<accession>A0A1N6R852</accession>
<name>A0A1N6R852_9MICO</name>
<reference evidence="3" key="1">
    <citation type="submission" date="2017-01" db="EMBL/GenBank/DDBJ databases">
        <authorList>
            <person name="Varghese N."/>
            <person name="Submissions S."/>
        </authorList>
    </citation>
    <scope>NUCLEOTIDE SEQUENCE [LARGE SCALE GENOMIC DNA]</scope>
    <source>
        <strain evidence="3">3bp</strain>
    </source>
</reference>